<feature type="domain" description="AMP-dependent synthetase/ligase" evidence="2">
    <location>
        <begin position="55"/>
        <end position="324"/>
    </location>
</feature>
<dbReference type="Gene3D" id="3.40.50.12780">
    <property type="entry name" value="N-terminal domain of ligase-like"/>
    <property type="match status" value="1"/>
</dbReference>
<keyword evidence="4" id="KW-1185">Reference proteome</keyword>
<dbReference type="Pfam" id="PF00501">
    <property type="entry name" value="AMP-binding"/>
    <property type="match status" value="1"/>
</dbReference>
<dbReference type="Proteomes" id="UP000223913">
    <property type="component" value="Unassembled WGS sequence"/>
</dbReference>
<comment type="caution">
    <text evidence="3">The sequence shown here is derived from an EMBL/GenBank/DDBJ whole genome shotgun (WGS) entry which is preliminary data.</text>
</comment>
<evidence type="ECO:0000259" key="2">
    <source>
        <dbReference type="Pfam" id="PF00501"/>
    </source>
</evidence>
<protein>
    <recommendedName>
        <fullName evidence="2">AMP-dependent synthetase/ligase domain-containing protein</fullName>
    </recommendedName>
</protein>
<sequence length="331" mass="36733">MITVSDLSFFRFLTLKPPFHMIENTIPWDRHYPEGISYRLDTPSQNSLVDLMEKSFADYASLPALDCLETSISYRELDQRSRDFAAYLQQYLGLAAGTRIAIQLPTLLQYPIAMLGALRAGMIVVNVAPQCTSDELKQLLVDSGAEAIVILANFAHQLEAILPETSIRHIVVTQLGDQLRTWQKWIVNATVKYGKKLIPAYRLPTAVPFGRALRRGSWQFFQSVPVKADTIAFLNYTDGTTGVNIATVLTHADVVAGIEQFSSRFPLGLKSARALENMSMPPTNAYAQAFNCLMVMKFGGRNVLVPKPGDTASLIRLLKAYNPKTGTEPAF</sequence>
<evidence type="ECO:0000313" key="4">
    <source>
        <dbReference type="Proteomes" id="UP000223913"/>
    </source>
</evidence>
<dbReference type="InterPro" id="IPR042099">
    <property type="entry name" value="ANL_N_sf"/>
</dbReference>
<dbReference type="AlphaFoldDB" id="A0A2D0MZ98"/>
<dbReference type="InterPro" id="IPR050237">
    <property type="entry name" value="ATP-dep_AMP-bd_enzyme"/>
</dbReference>
<reference evidence="3 4" key="1">
    <citation type="submission" date="2017-10" db="EMBL/GenBank/DDBJ databases">
        <title>The draft genome sequence of Lewinella nigricans NBRC 102662.</title>
        <authorList>
            <person name="Wang K."/>
        </authorList>
    </citation>
    <scope>NUCLEOTIDE SEQUENCE [LARGE SCALE GENOMIC DNA]</scope>
    <source>
        <strain evidence="3 4">NBRC 102662</strain>
    </source>
</reference>
<proteinExistence type="predicted"/>
<dbReference type="GO" id="GO:0016874">
    <property type="term" value="F:ligase activity"/>
    <property type="evidence" value="ECO:0007669"/>
    <property type="project" value="UniProtKB-KW"/>
</dbReference>
<gene>
    <name evidence="3" type="ORF">CRP01_36505</name>
</gene>
<dbReference type="InterPro" id="IPR000873">
    <property type="entry name" value="AMP-dep_synth/lig_dom"/>
</dbReference>
<dbReference type="SUPFAM" id="SSF56801">
    <property type="entry name" value="Acetyl-CoA synthetase-like"/>
    <property type="match status" value="1"/>
</dbReference>
<dbReference type="EMBL" id="PDUD01000052">
    <property type="protein sequence ID" value="PHN01604.1"/>
    <property type="molecule type" value="Genomic_DNA"/>
</dbReference>
<dbReference type="PANTHER" id="PTHR43767">
    <property type="entry name" value="LONG-CHAIN-FATTY-ACID--COA LIGASE"/>
    <property type="match status" value="1"/>
</dbReference>
<keyword evidence="1" id="KW-0436">Ligase</keyword>
<accession>A0A2D0MZ98</accession>
<organism evidence="3 4">
    <name type="scientific">Flavilitoribacter nigricans (strain ATCC 23147 / DSM 23189 / NBRC 102662 / NCIMB 1420 / SS-2)</name>
    <name type="common">Lewinella nigricans</name>
    <dbReference type="NCBI Taxonomy" id="1122177"/>
    <lineage>
        <taxon>Bacteria</taxon>
        <taxon>Pseudomonadati</taxon>
        <taxon>Bacteroidota</taxon>
        <taxon>Saprospiria</taxon>
        <taxon>Saprospirales</taxon>
        <taxon>Lewinellaceae</taxon>
        <taxon>Flavilitoribacter</taxon>
    </lineage>
</organism>
<name>A0A2D0MZ98_FLAN2</name>
<dbReference type="OrthoDB" id="9778383at2"/>
<evidence type="ECO:0000256" key="1">
    <source>
        <dbReference type="ARBA" id="ARBA00022598"/>
    </source>
</evidence>
<dbReference type="PANTHER" id="PTHR43767:SF8">
    <property type="entry name" value="LONG-CHAIN-FATTY-ACID--COA LIGASE"/>
    <property type="match status" value="1"/>
</dbReference>
<evidence type="ECO:0000313" key="3">
    <source>
        <dbReference type="EMBL" id="PHN01604.1"/>
    </source>
</evidence>